<keyword evidence="2" id="KW-1185">Reference proteome</keyword>
<accession>A0A367L4K8</accession>
<gene>
    <name evidence="1" type="ORF">L249_3761</name>
</gene>
<name>A0A367L4K8_9HYPO</name>
<dbReference type="Proteomes" id="UP000253664">
    <property type="component" value="Unassembled WGS sequence"/>
</dbReference>
<evidence type="ECO:0000313" key="2">
    <source>
        <dbReference type="Proteomes" id="UP000253664"/>
    </source>
</evidence>
<reference evidence="1 2" key="1">
    <citation type="journal article" date="2015" name="BMC Genomics">
        <title>Insights from the genome of Ophiocordyceps polyrhachis-furcata to pathogenicity and host specificity in insect fungi.</title>
        <authorList>
            <person name="Wichadakul D."/>
            <person name="Kobmoo N."/>
            <person name="Ingsriswang S."/>
            <person name="Tangphatsornruang S."/>
            <person name="Chantasingh D."/>
            <person name="Luangsa-ard J.J."/>
            <person name="Eurwilaichitr L."/>
        </authorList>
    </citation>
    <scope>NUCLEOTIDE SEQUENCE [LARGE SCALE GENOMIC DNA]</scope>
    <source>
        <strain evidence="1 2">BCC 54312</strain>
    </source>
</reference>
<protein>
    <submittedName>
        <fullName evidence="1">Uncharacterized protein</fullName>
    </submittedName>
</protein>
<dbReference type="AlphaFoldDB" id="A0A367L4K8"/>
<evidence type="ECO:0000313" key="1">
    <source>
        <dbReference type="EMBL" id="RCI09366.1"/>
    </source>
</evidence>
<dbReference type="EMBL" id="LKCN02000015">
    <property type="protein sequence ID" value="RCI09366.1"/>
    <property type="molecule type" value="Genomic_DNA"/>
</dbReference>
<comment type="caution">
    <text evidence="1">The sequence shown here is derived from an EMBL/GenBank/DDBJ whole genome shotgun (WGS) entry which is preliminary data.</text>
</comment>
<proteinExistence type="predicted"/>
<organism evidence="1 2">
    <name type="scientific">Ophiocordyceps polyrhachis-furcata BCC 54312</name>
    <dbReference type="NCBI Taxonomy" id="1330021"/>
    <lineage>
        <taxon>Eukaryota</taxon>
        <taxon>Fungi</taxon>
        <taxon>Dikarya</taxon>
        <taxon>Ascomycota</taxon>
        <taxon>Pezizomycotina</taxon>
        <taxon>Sordariomycetes</taxon>
        <taxon>Hypocreomycetidae</taxon>
        <taxon>Hypocreales</taxon>
        <taxon>Ophiocordycipitaceae</taxon>
        <taxon>Ophiocordyceps</taxon>
    </lineage>
</organism>
<sequence length="130" mass="14488">MLSYDLLKFLASLSSTPSASTHEPTGDQTLPHGMVLASLRSERIAAERFLQPGQENKVPLLLAVVTEAEVEIRYTGLNFMPRELVEGSEESWKQPDPVGTRVSDHVMVAEDDCMATRTVVPRKVFFEVQE</sequence>